<evidence type="ECO:0000256" key="1">
    <source>
        <dbReference type="SAM" id="MobiDB-lite"/>
    </source>
</evidence>
<protein>
    <submittedName>
        <fullName evidence="3">Phosphotransferase</fullName>
    </submittedName>
</protein>
<dbReference type="InterPro" id="IPR047175">
    <property type="entry name" value="CotS-like"/>
</dbReference>
<evidence type="ECO:0000313" key="3">
    <source>
        <dbReference type="EMBL" id="MFC4078404.1"/>
    </source>
</evidence>
<dbReference type="PANTHER" id="PTHR39179">
    <property type="entry name" value="SPORE COAT PROTEIN I"/>
    <property type="match status" value="1"/>
</dbReference>
<accession>A0ABV8JR00</accession>
<keyword evidence="4" id="KW-1185">Reference proteome</keyword>
<name>A0ABV8JR00_9BACL</name>
<dbReference type="InterPro" id="IPR011009">
    <property type="entry name" value="Kinase-like_dom_sf"/>
</dbReference>
<dbReference type="EMBL" id="JBHSAP010000018">
    <property type="protein sequence ID" value="MFC4078404.1"/>
    <property type="molecule type" value="Genomic_DNA"/>
</dbReference>
<sequence length="369" mass="43071">MKLDPSLDGPVLSEVFDRYGWSPRRIHYTRGVLRVQTDEGEFALKKSSVPGEKLRILHQVLESIREKGYPHLLSWVMTRKGEPFAETDQGNWYASPWYGKAAVKGNEVPADELIRDLARFHRLSQPLVEEEEPLFEASLASLPEQWREWKKQMDRWRELVGNREFSSPFDRTFREHGDFLEKSLQFSLQGVERFTVSGGDLPRRALLHKRLHPQNLLVGDEGWRWIDWDNAAVGSPAGDIAAFLRRFLPVEEDEILDPAALLEAYEKEWPLPGNEKKLLALHLAYPVRPLRLLHRYYTERRHDGEAATIRRLEEEVDRLHVFQDWIRSEWKQKPSRKPTEKKPGRETAGVRSGNPSARRRPPGARRQRN</sequence>
<feature type="domain" description="Aminoglycoside phosphotransferase" evidence="2">
    <location>
        <begin position="34"/>
        <end position="266"/>
    </location>
</feature>
<dbReference type="Pfam" id="PF01636">
    <property type="entry name" value="APH"/>
    <property type="match status" value="1"/>
</dbReference>
<dbReference type="PANTHER" id="PTHR39179:SF3">
    <property type="entry name" value="COTS-RELATED PROTEIN"/>
    <property type="match status" value="1"/>
</dbReference>
<dbReference type="Gene3D" id="3.30.200.20">
    <property type="entry name" value="Phosphorylase Kinase, domain 1"/>
    <property type="match status" value="1"/>
</dbReference>
<comment type="caution">
    <text evidence="3">The sequence shown here is derived from an EMBL/GenBank/DDBJ whole genome shotgun (WGS) entry which is preliminary data.</text>
</comment>
<dbReference type="Gene3D" id="3.90.1200.10">
    <property type="match status" value="1"/>
</dbReference>
<feature type="compositionally biased region" description="Basic and acidic residues" evidence="1">
    <location>
        <begin position="331"/>
        <end position="345"/>
    </location>
</feature>
<evidence type="ECO:0000259" key="2">
    <source>
        <dbReference type="Pfam" id="PF01636"/>
    </source>
</evidence>
<feature type="compositionally biased region" description="Basic residues" evidence="1">
    <location>
        <begin position="357"/>
        <end position="369"/>
    </location>
</feature>
<gene>
    <name evidence="3" type="ORF">ACFOUO_16525</name>
</gene>
<dbReference type="InterPro" id="IPR002575">
    <property type="entry name" value="Aminoglycoside_PTrfase"/>
</dbReference>
<dbReference type="SUPFAM" id="SSF56112">
    <property type="entry name" value="Protein kinase-like (PK-like)"/>
    <property type="match status" value="1"/>
</dbReference>
<feature type="region of interest" description="Disordered" evidence="1">
    <location>
        <begin position="331"/>
        <end position="369"/>
    </location>
</feature>
<organism evidence="3 4">
    <name type="scientific">Salinithrix halophila</name>
    <dbReference type="NCBI Taxonomy" id="1485204"/>
    <lineage>
        <taxon>Bacteria</taxon>
        <taxon>Bacillati</taxon>
        <taxon>Bacillota</taxon>
        <taxon>Bacilli</taxon>
        <taxon>Bacillales</taxon>
        <taxon>Thermoactinomycetaceae</taxon>
        <taxon>Salinithrix</taxon>
    </lineage>
</organism>
<reference evidence="4" key="1">
    <citation type="journal article" date="2019" name="Int. J. Syst. Evol. Microbiol.">
        <title>The Global Catalogue of Microorganisms (GCM) 10K type strain sequencing project: providing services to taxonomists for standard genome sequencing and annotation.</title>
        <authorList>
            <consortium name="The Broad Institute Genomics Platform"/>
            <consortium name="The Broad Institute Genome Sequencing Center for Infectious Disease"/>
            <person name="Wu L."/>
            <person name="Ma J."/>
        </authorList>
    </citation>
    <scope>NUCLEOTIDE SEQUENCE [LARGE SCALE GENOMIC DNA]</scope>
    <source>
        <strain evidence="4">IBRC-M 10813</strain>
    </source>
</reference>
<dbReference type="Proteomes" id="UP001595843">
    <property type="component" value="Unassembled WGS sequence"/>
</dbReference>
<evidence type="ECO:0000313" key="4">
    <source>
        <dbReference type="Proteomes" id="UP001595843"/>
    </source>
</evidence>
<proteinExistence type="predicted"/>
<dbReference type="RefSeq" id="WP_380706210.1">
    <property type="nucleotide sequence ID" value="NZ_JBHSAP010000018.1"/>
</dbReference>